<proteinExistence type="predicted"/>
<protein>
    <submittedName>
        <fullName evidence="3">Carboxylesterase, type B</fullName>
        <ecNumber evidence="3">3.1.1.-</ecNumber>
    </submittedName>
</protein>
<dbReference type="SUPFAM" id="SSF53474">
    <property type="entry name" value="alpha/beta-Hydrolases"/>
    <property type="match status" value="1"/>
</dbReference>
<dbReference type="InterPro" id="IPR002018">
    <property type="entry name" value="CarbesteraseB"/>
</dbReference>
<dbReference type="GO" id="GO:0052689">
    <property type="term" value="F:carboxylic ester hydrolase activity"/>
    <property type="evidence" value="ECO:0007669"/>
    <property type="project" value="TreeGrafter"/>
</dbReference>
<dbReference type="EMBL" id="AJWZ01001879">
    <property type="protein sequence ID" value="EKC72503.1"/>
    <property type="molecule type" value="Genomic_DNA"/>
</dbReference>
<organism evidence="3">
    <name type="scientific">human gut metagenome</name>
    <dbReference type="NCBI Taxonomy" id="408170"/>
    <lineage>
        <taxon>unclassified sequences</taxon>
        <taxon>metagenomes</taxon>
        <taxon>organismal metagenomes</taxon>
    </lineage>
</organism>
<dbReference type="InterPro" id="IPR050654">
    <property type="entry name" value="AChE-related_enzymes"/>
</dbReference>
<keyword evidence="1 3" id="KW-0378">Hydrolase</keyword>
<comment type="caution">
    <text evidence="3">The sequence shown here is derived from an EMBL/GenBank/DDBJ whole genome shotgun (WGS) entry which is preliminary data.</text>
</comment>
<evidence type="ECO:0000256" key="1">
    <source>
        <dbReference type="ARBA" id="ARBA00022801"/>
    </source>
</evidence>
<gene>
    <name evidence="3" type="ORF">OBE_02855</name>
</gene>
<dbReference type="InterPro" id="IPR029058">
    <property type="entry name" value="AB_hydrolase_fold"/>
</dbReference>
<dbReference type="PANTHER" id="PTHR43918">
    <property type="entry name" value="ACETYLCHOLINESTERASE"/>
    <property type="match status" value="1"/>
</dbReference>
<dbReference type="Pfam" id="PF00135">
    <property type="entry name" value="COesterase"/>
    <property type="match status" value="1"/>
</dbReference>
<evidence type="ECO:0000259" key="2">
    <source>
        <dbReference type="Pfam" id="PF00135"/>
    </source>
</evidence>
<dbReference type="EC" id="3.1.1.-" evidence="3"/>
<evidence type="ECO:0000313" key="3">
    <source>
        <dbReference type="EMBL" id="EKC72503.1"/>
    </source>
</evidence>
<dbReference type="AlphaFoldDB" id="K1TRX7"/>
<dbReference type="Gene3D" id="3.40.50.1820">
    <property type="entry name" value="alpha/beta hydrolase"/>
    <property type="match status" value="1"/>
</dbReference>
<name>K1TRX7_9ZZZZ</name>
<dbReference type="ESTHER" id="9bact-d1pg85">
    <property type="family name" value="Carb_B_Bacteria"/>
</dbReference>
<dbReference type="PANTHER" id="PTHR43918:SF4">
    <property type="entry name" value="CARBOXYLIC ESTER HYDROLASE"/>
    <property type="match status" value="1"/>
</dbReference>
<feature type="domain" description="Carboxylesterase type B" evidence="2">
    <location>
        <begin position="23"/>
        <end position="161"/>
    </location>
</feature>
<sequence length="201" mass="23427">MTIERRIHEIYGSWADQVLSLYPARTEEETYFAQSDIFRDGSFAWGTYAWANLQSKTGKGKVYMYYFDQDSENTIVKSRKGGASHVAEMPFIYGYKFGSGKMTETEQHMEQIMSRYWINFTKTGNPNGDSLPFWTTYQEGKPTVMIIKEGLHLGPVQNQKQMDFFEKFFKGKKKIIRQVPSGISPTWNFFIKEIKTPHYSP</sequence>
<reference evidence="3" key="1">
    <citation type="journal article" date="2013" name="Environ. Microbiol.">
        <title>Microbiota from the distal guts of lean and obese adolescents exhibit partial functional redundancy besides clear differences in community structure.</title>
        <authorList>
            <person name="Ferrer M."/>
            <person name="Ruiz A."/>
            <person name="Lanza F."/>
            <person name="Haange S.B."/>
            <person name="Oberbach A."/>
            <person name="Till H."/>
            <person name="Bargiela R."/>
            <person name="Campoy C."/>
            <person name="Segura M.T."/>
            <person name="Richter M."/>
            <person name="von Bergen M."/>
            <person name="Seifert J."/>
            <person name="Suarez A."/>
        </authorList>
    </citation>
    <scope>NUCLEOTIDE SEQUENCE</scope>
</reference>
<accession>K1TRX7</accession>